<evidence type="ECO:0000256" key="1">
    <source>
        <dbReference type="ARBA" id="ARBA00004141"/>
    </source>
</evidence>
<dbReference type="EMBL" id="JADGIZ020000043">
    <property type="protein sequence ID" value="KAL2913690.1"/>
    <property type="molecule type" value="Genomic_DNA"/>
</dbReference>
<evidence type="ECO:0000256" key="3">
    <source>
        <dbReference type="ARBA" id="ARBA00022989"/>
    </source>
</evidence>
<evidence type="ECO:0000313" key="10">
    <source>
        <dbReference type="EMBL" id="KAL2913690.1"/>
    </source>
</evidence>
<comment type="caution">
    <text evidence="10">The sequence shown here is derived from an EMBL/GenBank/DDBJ whole genome shotgun (WGS) entry which is preliminary data.</text>
</comment>
<feature type="transmembrane region" description="Helical" evidence="8">
    <location>
        <begin position="6"/>
        <end position="28"/>
    </location>
</feature>
<feature type="transmembrane region" description="Helical" evidence="8">
    <location>
        <begin position="551"/>
        <end position="570"/>
    </location>
</feature>
<dbReference type="PRINTS" id="PR00237">
    <property type="entry name" value="GPCRRHODOPSN"/>
</dbReference>
<feature type="transmembrane region" description="Helical" evidence="8">
    <location>
        <begin position="195"/>
        <end position="218"/>
    </location>
</feature>
<evidence type="ECO:0000256" key="5">
    <source>
        <dbReference type="ARBA" id="ARBA00023136"/>
    </source>
</evidence>
<feature type="transmembrane region" description="Helical" evidence="8">
    <location>
        <begin position="104"/>
        <end position="127"/>
    </location>
</feature>
<keyword evidence="4" id="KW-0807">Transducer</keyword>
<evidence type="ECO:0000256" key="7">
    <source>
        <dbReference type="SAM" id="MobiDB-lite"/>
    </source>
</evidence>
<keyword evidence="5 8" id="KW-0472">Membrane</keyword>
<reference evidence="10 11" key="1">
    <citation type="submission" date="2023-09" db="EMBL/GenBank/DDBJ databases">
        <title>Pangenome analysis of Batrachochytrium dendrobatidis and related Chytrids.</title>
        <authorList>
            <person name="Yacoub M.N."/>
            <person name="Stajich J.E."/>
            <person name="James T.Y."/>
        </authorList>
    </citation>
    <scope>NUCLEOTIDE SEQUENCE [LARGE SCALE GENOMIC DNA]</scope>
    <source>
        <strain evidence="10 11">JEL0888</strain>
    </source>
</reference>
<keyword evidence="2 8" id="KW-0812">Transmembrane</keyword>
<comment type="subcellular location">
    <subcellularLocation>
        <location evidence="1">Membrane</location>
        <topology evidence="1">Multi-pass membrane protein</topology>
    </subcellularLocation>
</comment>
<feature type="domain" description="G-protein coupled receptors family 1 profile" evidence="9">
    <location>
        <begin position="19"/>
        <end position="224"/>
    </location>
</feature>
<keyword evidence="6" id="KW-0675">Receptor</keyword>
<dbReference type="SUPFAM" id="SSF81321">
    <property type="entry name" value="Family A G protein-coupled receptor-like"/>
    <property type="match status" value="1"/>
</dbReference>
<proteinExistence type="predicted"/>
<name>A0ABR4N2F7_9FUNG</name>
<feature type="region of interest" description="Disordered" evidence="7">
    <location>
        <begin position="362"/>
        <end position="388"/>
    </location>
</feature>
<feature type="transmembrane region" description="Helical" evidence="8">
    <location>
        <begin position="510"/>
        <end position="531"/>
    </location>
</feature>
<dbReference type="Gene3D" id="1.20.1070.10">
    <property type="entry name" value="Rhodopsin 7-helix transmembrane proteins"/>
    <property type="match status" value="1"/>
</dbReference>
<evidence type="ECO:0000256" key="4">
    <source>
        <dbReference type="ARBA" id="ARBA00023040"/>
    </source>
</evidence>
<dbReference type="InterPro" id="IPR000276">
    <property type="entry name" value="GPCR_Rhodpsn"/>
</dbReference>
<dbReference type="Proteomes" id="UP001527925">
    <property type="component" value="Unassembled WGS sequence"/>
</dbReference>
<organism evidence="10 11">
    <name type="scientific">Polyrhizophydium stewartii</name>
    <dbReference type="NCBI Taxonomy" id="2732419"/>
    <lineage>
        <taxon>Eukaryota</taxon>
        <taxon>Fungi</taxon>
        <taxon>Fungi incertae sedis</taxon>
        <taxon>Chytridiomycota</taxon>
        <taxon>Chytridiomycota incertae sedis</taxon>
        <taxon>Chytridiomycetes</taxon>
        <taxon>Rhizophydiales</taxon>
        <taxon>Rhizophydiales incertae sedis</taxon>
        <taxon>Polyrhizophydium</taxon>
    </lineage>
</organism>
<sequence>MGATLQAVLFCVGVLGVAANSLMLAVVSRTKELRTHRNGLSINLAVADGLLALVLAGTSLARIVASDDVATISAWGAAEASQAASPGAADGIRRSLFCQVQGTVLNLLMLVSLATNTALALFHFHQLRPDKTPFTRGQHAAMIAGVWTVGSVLALAPWLRVLQSESPETDALAVYRLEPSGSFCFADFGARDDVYIAANAAHLAFALLAPWVALSAYFSMARTIPRFLFFGVDAAEEDVMGVATGISFGAGDIGRLSQRSITGGAYMGVKDGCGEKDIEAHAERGLVRCGSAASRQSATGSPLRSPMRQSSIGIQRCGSLTQSESPSRCPTRKVPVPATLELCQRASSLHGKIQRLATLDDPERRPAAATTACGHGTVSEHNKPGIAQVGLTDPDVNALIARADEHPSAHGCGARDANVASDDEDEVDEYDVYCASYKNRHTLHEAAVDITGHAPDARGRVASERAHHAGLSPPSSPMIRQAGASLTRDTSMLDDENSEAAVRSRLQSAFWLRGSTMFSLWLATWSIFALGHLVEMILPLGFGLDADANTLGSVLVCLNAMVNPIAYFALDGRLRGSVNAAATRLARAFCMRVPQSDSLGGSQSTVRVNSSWPLSASTKAIAASGLKK</sequence>
<dbReference type="CDD" id="cd00637">
    <property type="entry name" value="7tm_classA_rhodopsin-like"/>
    <property type="match status" value="1"/>
</dbReference>
<protein>
    <recommendedName>
        <fullName evidence="9">G-protein coupled receptors family 1 profile domain-containing protein</fullName>
    </recommendedName>
</protein>
<gene>
    <name evidence="10" type="ORF">HK105_206850</name>
</gene>
<accession>A0ABR4N2F7</accession>
<evidence type="ECO:0000313" key="11">
    <source>
        <dbReference type="Proteomes" id="UP001527925"/>
    </source>
</evidence>
<keyword evidence="4" id="KW-0297">G-protein coupled receptor</keyword>
<dbReference type="InterPro" id="IPR017452">
    <property type="entry name" value="GPCR_Rhodpsn_7TM"/>
</dbReference>
<keyword evidence="11" id="KW-1185">Reference proteome</keyword>
<feature type="transmembrane region" description="Helical" evidence="8">
    <location>
        <begin position="40"/>
        <end position="65"/>
    </location>
</feature>
<evidence type="ECO:0000256" key="8">
    <source>
        <dbReference type="SAM" id="Phobius"/>
    </source>
</evidence>
<keyword evidence="3 8" id="KW-1133">Transmembrane helix</keyword>
<dbReference type="PROSITE" id="PS50262">
    <property type="entry name" value="G_PROTEIN_RECEP_F1_2"/>
    <property type="match status" value="1"/>
</dbReference>
<evidence type="ECO:0000256" key="6">
    <source>
        <dbReference type="ARBA" id="ARBA00023170"/>
    </source>
</evidence>
<dbReference type="InterPro" id="IPR050125">
    <property type="entry name" value="GPCR_opsins"/>
</dbReference>
<evidence type="ECO:0000259" key="9">
    <source>
        <dbReference type="PROSITE" id="PS50262"/>
    </source>
</evidence>
<evidence type="ECO:0000256" key="2">
    <source>
        <dbReference type="ARBA" id="ARBA00022692"/>
    </source>
</evidence>
<dbReference type="PANTHER" id="PTHR24240">
    <property type="entry name" value="OPSIN"/>
    <property type="match status" value="1"/>
</dbReference>
<feature type="transmembrane region" description="Helical" evidence="8">
    <location>
        <begin position="139"/>
        <end position="159"/>
    </location>
</feature>